<dbReference type="RefSeq" id="WP_125326472.1">
    <property type="nucleotide sequence ID" value="NZ_CP034328.1"/>
</dbReference>
<reference evidence="3 4" key="1">
    <citation type="submission" date="2018-12" db="EMBL/GenBank/DDBJ databases">
        <title>Complete genome sequencing of Tabrizicola sp. K13M18.</title>
        <authorList>
            <person name="Bae J.-W."/>
        </authorList>
    </citation>
    <scope>NUCLEOTIDE SEQUENCE [LARGE SCALE GENOMIC DNA]</scope>
    <source>
        <strain evidence="3 4">K13M18</strain>
    </source>
</reference>
<evidence type="ECO:0008006" key="5">
    <source>
        <dbReference type="Google" id="ProtNLM"/>
    </source>
</evidence>
<name>A0A3S8U9N3_9RHOB</name>
<evidence type="ECO:0000313" key="4">
    <source>
        <dbReference type="Proteomes" id="UP000282002"/>
    </source>
</evidence>
<keyword evidence="4" id="KW-1185">Reference proteome</keyword>
<feature type="region of interest" description="Disordered" evidence="1">
    <location>
        <begin position="400"/>
        <end position="420"/>
    </location>
</feature>
<feature type="region of interest" description="Disordered" evidence="1">
    <location>
        <begin position="305"/>
        <end position="386"/>
    </location>
</feature>
<dbReference type="SUPFAM" id="SSF53067">
    <property type="entry name" value="Actin-like ATPase domain"/>
    <property type="match status" value="1"/>
</dbReference>
<dbReference type="Proteomes" id="UP000282002">
    <property type="component" value="Chromosome"/>
</dbReference>
<feature type="compositionally biased region" description="Low complexity" evidence="1">
    <location>
        <begin position="253"/>
        <end position="265"/>
    </location>
</feature>
<dbReference type="KEGG" id="taw:EI545_16480"/>
<gene>
    <name evidence="3" type="ORF">EI545_16480</name>
</gene>
<accession>A0A3S8U9N3</accession>
<feature type="compositionally biased region" description="Pro residues" evidence="1">
    <location>
        <begin position="186"/>
        <end position="197"/>
    </location>
</feature>
<sequence length="1082" mass="109121">MKPTFALDLTRDTIALLHRTPKGWLSIGEVAFDAPDLDEALDYLRKTALGLSPMGMATKIILPASQILYTEVHAPGPSREEKRRQIAAGLEGRTPYAVEDLVFDWSGKGAKVKVAVVARETLDEAEGFATTHRLNPVSFVAIPEEGTFVGEAWFGPTAAAATIVASGETVERDRDAVVILQREIPPADPAPAEPPTPAAEDVHAAASPDSVAPDSVVPESALADELPADDPLPGLEDALKADVAEDVTETVTEPVAPSIEAAPEAAAEDKADPVAQQDIDPAGTIGAKDDAEDLEASLTAALADTSGDATATDMRAADKAATNPSDRTESDGPKAQPTTPDVEEAPFAHVTDTAAFPDGDDDLPATASRGAKVDAGDDDIPPAPPSAAMVAFASRRAASASGIPRPVDGPSRSDAAGLPAGLSAGLSAGTSGGAPAGSAKLGAPASRVPPAKGFAGLVTAPSIPGTRAKPKVKPPISDGTRAPGQPPTTARSPARPGGTFGSATPSRSRPGVVFMVLVALLLLCLALIAAWSSFYLTRNSADTDVTTNVAMEAVPGVDDEMLADMQDPEGMTDPLPEAEGAPLAGGDAGVLATESQDLTSIEAEPAAINLAEEEATDLPAGTLEDTAVDLAAVAAAEAQAESDVTADVAPEAVDLAAVEPEPVAPEAAAEPVAAPVEPAPGTVVATDLAVSAPPVEDQDEIFLSSMDAPPPALDALALPVPVAVADAVPDAVMPPPAFGTVYQFDAQGLLMPTPDGILSPDGVMLIAGPPPLVPPARSEAAAAAALAAAPPAAEPSAEPAPEGVAASAADASLVTAGETAGEVAPEGVVAEETAVEPAPADPAMAGFRPRSRPEGLVPAPEDDASLAVDAATAVATVRPLPRPESVLAAASASRPAETAGLAPADLGAQGASLAAQAEAQLAAAAALEAENPSIVAISMRPAARPNDLSRAVEAAVAAAVRAPEPEAEVIEVAAAPPPDLKPEEIDELDEPEVATAAPSIPTRASVAKQATFANAINLSKLNLIGTYGTDSRRYALVRQSNGRYKKVKVGDRIDGGTVKAITETEVRYQKGGKLIALKMPKA</sequence>
<keyword evidence="2" id="KW-0812">Transmembrane</keyword>
<proteinExistence type="predicted"/>
<evidence type="ECO:0000256" key="2">
    <source>
        <dbReference type="SAM" id="Phobius"/>
    </source>
</evidence>
<dbReference type="InterPro" id="IPR043129">
    <property type="entry name" value="ATPase_NBD"/>
</dbReference>
<dbReference type="AlphaFoldDB" id="A0A3S8U9N3"/>
<dbReference type="Gene3D" id="3.30.420.380">
    <property type="match status" value="1"/>
</dbReference>
<dbReference type="OrthoDB" id="7870459at2"/>
<feature type="transmembrane region" description="Helical" evidence="2">
    <location>
        <begin position="512"/>
        <end position="536"/>
    </location>
</feature>
<feature type="region of interest" description="Disordered" evidence="1">
    <location>
        <begin position="185"/>
        <end position="216"/>
    </location>
</feature>
<organism evidence="3 4">
    <name type="scientific">Tabrizicola piscis</name>
    <dbReference type="NCBI Taxonomy" id="2494374"/>
    <lineage>
        <taxon>Bacteria</taxon>
        <taxon>Pseudomonadati</taxon>
        <taxon>Pseudomonadota</taxon>
        <taxon>Alphaproteobacteria</taxon>
        <taxon>Rhodobacterales</taxon>
        <taxon>Paracoccaceae</taxon>
        <taxon>Tabrizicola</taxon>
    </lineage>
</organism>
<dbReference type="EMBL" id="CP034328">
    <property type="protein sequence ID" value="AZL60280.1"/>
    <property type="molecule type" value="Genomic_DNA"/>
</dbReference>
<keyword evidence="2" id="KW-1133">Transmembrane helix</keyword>
<keyword evidence="2" id="KW-0472">Membrane</keyword>
<dbReference type="Gene3D" id="2.30.30.830">
    <property type="match status" value="1"/>
</dbReference>
<feature type="region of interest" description="Disordered" evidence="1">
    <location>
        <begin position="456"/>
        <end position="505"/>
    </location>
</feature>
<feature type="region of interest" description="Disordered" evidence="1">
    <location>
        <begin position="245"/>
        <end position="287"/>
    </location>
</feature>
<evidence type="ECO:0000256" key="1">
    <source>
        <dbReference type="SAM" id="MobiDB-lite"/>
    </source>
</evidence>
<feature type="region of interest" description="Disordered" evidence="1">
    <location>
        <begin position="835"/>
        <end position="860"/>
    </location>
</feature>
<protein>
    <recommendedName>
        <fullName evidence="5">Translation initiation factor 2</fullName>
    </recommendedName>
</protein>
<evidence type="ECO:0000313" key="3">
    <source>
        <dbReference type="EMBL" id="AZL60280.1"/>
    </source>
</evidence>
<feature type="compositionally biased region" description="Low complexity" evidence="1">
    <location>
        <begin position="204"/>
        <end position="216"/>
    </location>
</feature>